<reference evidence="3" key="2">
    <citation type="submission" date="2013-04" db="EMBL/GenBank/DDBJ databases">
        <title>Genomic mechanisms accounting for the adaptation to parasitism in nematode-trapping fungi.</title>
        <authorList>
            <person name="Ahren D.G."/>
        </authorList>
    </citation>
    <scope>NUCLEOTIDE SEQUENCE [LARGE SCALE GENOMIC DNA]</scope>
    <source>
        <strain evidence="3">CBS 200.50</strain>
    </source>
</reference>
<evidence type="ECO:0000313" key="2">
    <source>
        <dbReference type="EMBL" id="EPS39201.1"/>
    </source>
</evidence>
<protein>
    <recommendedName>
        <fullName evidence="4">rRNA-processing protein las1</fullName>
    </recommendedName>
</protein>
<keyword evidence="1" id="KW-0175">Coiled coil</keyword>
<dbReference type="STRING" id="1284197.S8ADM6"/>
<dbReference type="OMA" id="YSTAICR"/>
<sequence length="476" mass="53634">MLRQPRLTVWSSIDDLKHLKSLLYEQTSEYDGRLRALEIIRAWSVRGRLPHAIESTAHLTECALHDNPRQSELMLRMGYSTAICRFVNGLLDPAQKSHFAVSMYNLAQELELPASFVDVRHAATHEALPPLGVLRTTCSRALDWLWAHYWDKVDASGGVEVGVGGNGGKSVDQAQISRVQGLLDRWEAIKNRSQGRQREGAKRKDERDEAQICADLGSIFIESADNGIFLEILVHEHFLVMEDDSNIMSIYKVTESWKPLIQYLDSHVEGFASDLFNTILEAMQEVEDTDNDGRDEFAESESEYTYQWLEFLISLLMKGHLAASSATLLDDVVSQCILSRNIWCLRLAEHAIGQFNLLEAKYSQACTMAKKQLIATPKAAASSMSSKKEENNFSMVTRQDKGSNMELDKELEDFEARLKFMQARREQWDSTKKQEASAESIRSASHDAVAITTNGKRAARFSRVEAGWAPKPMGIA</sequence>
<dbReference type="GO" id="GO:0000470">
    <property type="term" value="P:maturation of LSU-rRNA"/>
    <property type="evidence" value="ECO:0007669"/>
    <property type="project" value="TreeGrafter"/>
</dbReference>
<evidence type="ECO:0000313" key="3">
    <source>
        <dbReference type="Proteomes" id="UP000015100"/>
    </source>
</evidence>
<dbReference type="InterPro" id="IPR007174">
    <property type="entry name" value="Las1"/>
</dbReference>
<dbReference type="Proteomes" id="UP000015100">
    <property type="component" value="Unassembled WGS sequence"/>
</dbReference>
<evidence type="ECO:0008006" key="4">
    <source>
        <dbReference type="Google" id="ProtNLM"/>
    </source>
</evidence>
<gene>
    <name evidence="2" type="ORF">H072_7015</name>
</gene>
<dbReference type="EMBL" id="AQGS01000484">
    <property type="protein sequence ID" value="EPS39201.1"/>
    <property type="molecule type" value="Genomic_DNA"/>
</dbReference>
<organism evidence="2 3">
    <name type="scientific">Dactylellina haptotyla (strain CBS 200.50)</name>
    <name type="common">Nematode-trapping fungus</name>
    <name type="synonym">Monacrosporium haptotylum</name>
    <dbReference type="NCBI Taxonomy" id="1284197"/>
    <lineage>
        <taxon>Eukaryota</taxon>
        <taxon>Fungi</taxon>
        <taxon>Dikarya</taxon>
        <taxon>Ascomycota</taxon>
        <taxon>Pezizomycotina</taxon>
        <taxon>Orbiliomycetes</taxon>
        <taxon>Orbiliales</taxon>
        <taxon>Orbiliaceae</taxon>
        <taxon>Dactylellina</taxon>
    </lineage>
</organism>
<proteinExistence type="predicted"/>
<accession>S8ADM6</accession>
<dbReference type="OrthoDB" id="10263222at2759"/>
<name>S8ADM6_DACHA</name>
<dbReference type="HOGENOM" id="CLU_019519_0_0_1"/>
<dbReference type="PANTHER" id="PTHR15002:SF0">
    <property type="entry name" value="RIBOSOMAL BIOGENESIS PROTEIN LAS1L"/>
    <property type="match status" value="1"/>
</dbReference>
<dbReference type="PANTHER" id="PTHR15002">
    <property type="entry name" value="RIBOSOMAL BIOGENESIS PROTEIN LAS1L"/>
    <property type="match status" value="1"/>
</dbReference>
<dbReference type="Pfam" id="PF04031">
    <property type="entry name" value="Las1"/>
    <property type="match status" value="1"/>
</dbReference>
<feature type="coiled-coil region" evidence="1">
    <location>
        <begin position="404"/>
        <end position="431"/>
    </location>
</feature>
<dbReference type="GO" id="GO:0000460">
    <property type="term" value="P:maturation of 5.8S rRNA"/>
    <property type="evidence" value="ECO:0007669"/>
    <property type="project" value="TreeGrafter"/>
</dbReference>
<reference evidence="2 3" key="1">
    <citation type="journal article" date="2013" name="PLoS Genet.">
        <title>Genomic mechanisms accounting for the adaptation to parasitism in nematode-trapping fungi.</title>
        <authorList>
            <person name="Meerupati T."/>
            <person name="Andersson K.M."/>
            <person name="Friman E."/>
            <person name="Kumar D."/>
            <person name="Tunlid A."/>
            <person name="Ahren D."/>
        </authorList>
    </citation>
    <scope>NUCLEOTIDE SEQUENCE [LARGE SCALE GENOMIC DNA]</scope>
    <source>
        <strain evidence="2 3">CBS 200.50</strain>
    </source>
</reference>
<dbReference type="GO" id="GO:0030687">
    <property type="term" value="C:preribosome, large subunit precursor"/>
    <property type="evidence" value="ECO:0007669"/>
    <property type="project" value="TreeGrafter"/>
</dbReference>
<evidence type="ECO:0000256" key="1">
    <source>
        <dbReference type="SAM" id="Coils"/>
    </source>
</evidence>
<comment type="caution">
    <text evidence="2">The sequence shown here is derived from an EMBL/GenBank/DDBJ whole genome shotgun (WGS) entry which is preliminary data.</text>
</comment>
<keyword evidence="3" id="KW-1185">Reference proteome</keyword>
<dbReference type="GO" id="GO:0090730">
    <property type="term" value="C:Las1 complex"/>
    <property type="evidence" value="ECO:0007669"/>
    <property type="project" value="InterPro"/>
</dbReference>
<dbReference type="AlphaFoldDB" id="S8ADM6"/>
<dbReference type="GO" id="GO:0004519">
    <property type="term" value="F:endonuclease activity"/>
    <property type="evidence" value="ECO:0007669"/>
    <property type="project" value="InterPro"/>
</dbReference>
<dbReference type="eggNOG" id="KOG2425">
    <property type="taxonomic scope" value="Eukaryota"/>
</dbReference>